<protein>
    <submittedName>
        <fullName evidence="12">Glycosyltransferase</fullName>
        <ecNumber evidence="12">2.4.-.-</ecNumber>
    </submittedName>
</protein>
<dbReference type="SUPFAM" id="SSF53448">
    <property type="entry name" value="Nucleotide-diphospho-sugar transferases"/>
    <property type="match status" value="1"/>
</dbReference>
<dbReference type="PANTHER" id="PTHR43398:SF1">
    <property type="entry name" value="DOLICHOL-PHOSPHATE MANNOSYLTRANSFERASE SUBUNIT 1"/>
    <property type="match status" value="1"/>
</dbReference>
<keyword evidence="13" id="KW-1185">Reference proteome</keyword>
<dbReference type="GO" id="GO:0016757">
    <property type="term" value="F:glycosyltransferase activity"/>
    <property type="evidence" value="ECO:0007669"/>
    <property type="project" value="UniProtKB-KW"/>
</dbReference>
<feature type="region of interest" description="Disordered" evidence="8">
    <location>
        <begin position="1"/>
        <end position="21"/>
    </location>
</feature>
<feature type="domain" description="Glycosyltransferase 2-like" evidence="10">
    <location>
        <begin position="27"/>
        <end position="151"/>
    </location>
</feature>
<dbReference type="Pfam" id="PF04138">
    <property type="entry name" value="GtrA_DPMS_TM"/>
    <property type="match status" value="1"/>
</dbReference>
<dbReference type="InterPro" id="IPR029044">
    <property type="entry name" value="Nucleotide-diphossugar_trans"/>
</dbReference>
<dbReference type="EC" id="2.4.-.-" evidence="12"/>
<evidence type="ECO:0000256" key="8">
    <source>
        <dbReference type="SAM" id="MobiDB-lite"/>
    </source>
</evidence>
<evidence type="ECO:0000313" key="12">
    <source>
        <dbReference type="EMBL" id="MFC5994861.1"/>
    </source>
</evidence>
<evidence type="ECO:0000256" key="3">
    <source>
        <dbReference type="ARBA" id="ARBA00022676"/>
    </source>
</evidence>
<dbReference type="Gene3D" id="3.40.50.300">
    <property type="entry name" value="P-loop containing nucleotide triphosphate hydrolases"/>
    <property type="match status" value="1"/>
</dbReference>
<evidence type="ECO:0000256" key="2">
    <source>
        <dbReference type="ARBA" id="ARBA00006739"/>
    </source>
</evidence>
<keyword evidence="3 12" id="KW-0328">Glycosyltransferase</keyword>
<evidence type="ECO:0000256" key="5">
    <source>
        <dbReference type="ARBA" id="ARBA00022692"/>
    </source>
</evidence>
<dbReference type="InterPro" id="IPR001173">
    <property type="entry name" value="Glyco_trans_2-like"/>
</dbReference>
<dbReference type="Proteomes" id="UP001596302">
    <property type="component" value="Unassembled WGS sequence"/>
</dbReference>
<evidence type="ECO:0000256" key="1">
    <source>
        <dbReference type="ARBA" id="ARBA00004141"/>
    </source>
</evidence>
<keyword evidence="7 9" id="KW-0472">Membrane</keyword>
<dbReference type="CDD" id="cd06442">
    <property type="entry name" value="DPM1_like"/>
    <property type="match status" value="1"/>
</dbReference>
<dbReference type="Pfam" id="PF00535">
    <property type="entry name" value="Glycos_transf_2"/>
    <property type="match status" value="1"/>
</dbReference>
<keyword evidence="5 9" id="KW-0812">Transmembrane</keyword>
<dbReference type="RefSeq" id="WP_379584878.1">
    <property type="nucleotide sequence ID" value="NZ_JBHSQW010000025.1"/>
</dbReference>
<evidence type="ECO:0000256" key="4">
    <source>
        <dbReference type="ARBA" id="ARBA00022679"/>
    </source>
</evidence>
<keyword evidence="6 9" id="KW-1133">Transmembrane helix</keyword>
<feature type="transmembrane region" description="Helical" evidence="9">
    <location>
        <begin position="347"/>
        <end position="365"/>
    </location>
</feature>
<evidence type="ECO:0000256" key="7">
    <source>
        <dbReference type="ARBA" id="ARBA00023136"/>
    </source>
</evidence>
<dbReference type="SUPFAM" id="SSF53795">
    <property type="entry name" value="PEP carboxykinase-like"/>
    <property type="match status" value="1"/>
</dbReference>
<sequence length="809" mass="88132">MDQQARFRTTGNGRSAHPNQHTAVRVSVVIPTRHEGDNIAMLLDRLLVAARDPAIEVIFVDDSDDDTPARITAYATSSPARIHLVHRSPGERTGGLGGAVLTGMRRAGGEWVVVMDGDLQHPPELACRLAEIGRSRNLDLVVASRYVGTGDASGLGSGARHAVSGAATTVAKVVFPARLAQPTDPMSGLFAVRLGAIDLDDLHPTGFKILMEILVRRPGLRLAEVPFAMSPRNAGESKASLREGLHFLHHLARLRLGLFTAQVDRSVRTSPWHWLLRMFLFGLVGLSGLVVNTVALWLLHQQVLGLHYLLAAGLATQLSTAWLFLLAESIVFRGSKPGRRRSRGIRFFLVNNLALLLRLPLLALLVEAFGVGVLIANLVTLVLMFLVRFVVVDAAIYGTGPVAGGPTRPREPMRVIVEVPPTGAGQPAPTRSFAPSRSGHPAARYLPYRYAIPGVATIGSQVRLPELEYFRVQSLGNDTEIQVRLGAVGDRTLHRRAAMTQLAAPPAVCYQEHLGRLAANFSVRLGTPIEVVVAPPLARSPHVVYTNVLEALLRFVAVSKGAMLLHAACIQLDGTGLLISARTDTGKTGTVLRLLREHGAKFLADDMTVLHPDGRVGCFPKPLTISHHTLRAVAPDELTAREWRRLRVQSLLHSREGRSLAIQLSRRNVPIMGINALTQRLVPPPKYAVDRLLPCEIVAGTPVSELFVIERGPRDEGELAAPEAVTTLLANTEDAYRFPPFAQFAPAIVLGADDHEELRRKERQILAAAVACWRCRWLSTPDFTWADRIPELLVPPVRNRRPLTGSRPG</sequence>
<evidence type="ECO:0000259" key="11">
    <source>
        <dbReference type="Pfam" id="PF04138"/>
    </source>
</evidence>
<dbReference type="PANTHER" id="PTHR43398">
    <property type="entry name" value="DOLICHOL-PHOSPHATE MANNOSYLTRANSFERASE SUBUNIT 1"/>
    <property type="match status" value="1"/>
</dbReference>
<keyword evidence="4 12" id="KW-0808">Transferase</keyword>
<comment type="subcellular location">
    <subcellularLocation>
        <location evidence="1">Membrane</location>
        <topology evidence="1">Multi-pass membrane protein</topology>
    </subcellularLocation>
</comment>
<evidence type="ECO:0000259" key="10">
    <source>
        <dbReference type="Pfam" id="PF00535"/>
    </source>
</evidence>
<organism evidence="12 13">
    <name type="scientific">Pseudonocardia hispaniensis</name>
    <dbReference type="NCBI Taxonomy" id="904933"/>
    <lineage>
        <taxon>Bacteria</taxon>
        <taxon>Bacillati</taxon>
        <taxon>Actinomycetota</taxon>
        <taxon>Actinomycetes</taxon>
        <taxon>Pseudonocardiales</taxon>
        <taxon>Pseudonocardiaceae</taxon>
        <taxon>Pseudonocardia</taxon>
    </lineage>
</organism>
<dbReference type="InterPro" id="IPR007267">
    <property type="entry name" value="GtrA_DPMS_TM"/>
</dbReference>
<reference evidence="13" key="1">
    <citation type="journal article" date="2019" name="Int. J. Syst. Evol. Microbiol.">
        <title>The Global Catalogue of Microorganisms (GCM) 10K type strain sequencing project: providing services to taxonomists for standard genome sequencing and annotation.</title>
        <authorList>
            <consortium name="The Broad Institute Genomics Platform"/>
            <consortium name="The Broad Institute Genome Sequencing Center for Infectious Disease"/>
            <person name="Wu L."/>
            <person name="Ma J."/>
        </authorList>
    </citation>
    <scope>NUCLEOTIDE SEQUENCE [LARGE SCALE GENOMIC DNA]</scope>
    <source>
        <strain evidence="13">CCM 8391</strain>
    </source>
</reference>
<evidence type="ECO:0000256" key="6">
    <source>
        <dbReference type="ARBA" id="ARBA00022989"/>
    </source>
</evidence>
<feature type="transmembrane region" description="Helical" evidence="9">
    <location>
        <begin position="371"/>
        <end position="391"/>
    </location>
</feature>
<feature type="transmembrane region" description="Helical" evidence="9">
    <location>
        <begin position="305"/>
        <end position="326"/>
    </location>
</feature>
<evidence type="ECO:0000256" key="9">
    <source>
        <dbReference type="SAM" id="Phobius"/>
    </source>
</evidence>
<evidence type="ECO:0000313" key="13">
    <source>
        <dbReference type="Proteomes" id="UP001596302"/>
    </source>
</evidence>
<accession>A0ABW1J275</accession>
<comment type="caution">
    <text evidence="12">The sequence shown here is derived from an EMBL/GenBank/DDBJ whole genome shotgun (WGS) entry which is preliminary data.</text>
</comment>
<gene>
    <name evidence="12" type="ORF">ACFQE5_11640</name>
</gene>
<dbReference type="InterPro" id="IPR039528">
    <property type="entry name" value="DPM1-like"/>
</dbReference>
<proteinExistence type="inferred from homology"/>
<name>A0ABW1J275_9PSEU</name>
<dbReference type="Gene3D" id="3.90.550.10">
    <property type="entry name" value="Spore Coat Polysaccharide Biosynthesis Protein SpsA, Chain A"/>
    <property type="match status" value="1"/>
</dbReference>
<feature type="domain" description="GtrA/DPMS transmembrane" evidence="11">
    <location>
        <begin position="281"/>
        <end position="391"/>
    </location>
</feature>
<dbReference type="InterPro" id="IPR027417">
    <property type="entry name" value="P-loop_NTPase"/>
</dbReference>
<dbReference type="EMBL" id="JBHSQW010000025">
    <property type="protein sequence ID" value="MFC5994861.1"/>
    <property type="molecule type" value="Genomic_DNA"/>
</dbReference>
<feature type="transmembrane region" description="Helical" evidence="9">
    <location>
        <begin position="274"/>
        <end position="299"/>
    </location>
</feature>
<comment type="similarity">
    <text evidence="2">Belongs to the glycosyltransferase 2 family.</text>
</comment>